<dbReference type="EMBL" id="AP025739">
    <property type="protein sequence ID" value="BDI29956.1"/>
    <property type="molecule type" value="Genomic_DNA"/>
</dbReference>
<dbReference type="OrthoDB" id="9969835at2"/>
<dbReference type="Proteomes" id="UP000287394">
    <property type="component" value="Chromosome"/>
</dbReference>
<sequence>MTTLLNFIPSAVWIVEGLLLAYSIYRAISTEVSRPEFKHGDLVYQDHFGSGCSRKNWLTELGGANRCLWLIVSKDCLVVTAWFPYTLISWVYDLEHIIPFAAITKMDQSRCFGRRAAEIEYQRANGELRRLRLAARNMDTFVNAIARGRKVVTTDDDTLK</sequence>
<dbReference type="RefSeq" id="WP_119323736.1">
    <property type="nucleotide sequence ID" value="NZ_AP025739.1"/>
</dbReference>
<gene>
    <name evidence="1" type="ORF">CCAX7_20070</name>
</gene>
<evidence type="ECO:0000313" key="1">
    <source>
        <dbReference type="EMBL" id="BDI29956.1"/>
    </source>
</evidence>
<dbReference type="AlphaFoldDB" id="A0A402D2G4"/>
<name>A0A402D2G4_9BACT</name>
<evidence type="ECO:0000313" key="2">
    <source>
        <dbReference type="Proteomes" id="UP000287394"/>
    </source>
</evidence>
<reference evidence="1 2" key="1">
    <citation type="journal article" date="2019" name="Int. J. Syst. Evol. Microbiol.">
        <title>Capsulimonas corticalis gen. nov., sp. nov., an aerobic capsulated bacterium, of a novel bacterial order, Capsulimonadales ord. nov., of the class Armatimonadia of the phylum Armatimonadetes.</title>
        <authorList>
            <person name="Li J."/>
            <person name="Kudo C."/>
            <person name="Tonouchi A."/>
        </authorList>
    </citation>
    <scope>NUCLEOTIDE SEQUENCE [LARGE SCALE GENOMIC DNA]</scope>
    <source>
        <strain evidence="1 2">AX-7</strain>
    </source>
</reference>
<dbReference type="KEGG" id="ccot:CCAX7_20070"/>
<keyword evidence="2" id="KW-1185">Reference proteome</keyword>
<organism evidence="1 2">
    <name type="scientific">Capsulimonas corticalis</name>
    <dbReference type="NCBI Taxonomy" id="2219043"/>
    <lineage>
        <taxon>Bacteria</taxon>
        <taxon>Bacillati</taxon>
        <taxon>Armatimonadota</taxon>
        <taxon>Armatimonadia</taxon>
        <taxon>Capsulimonadales</taxon>
        <taxon>Capsulimonadaceae</taxon>
        <taxon>Capsulimonas</taxon>
    </lineage>
</organism>
<protein>
    <submittedName>
        <fullName evidence="1">Uncharacterized protein</fullName>
    </submittedName>
</protein>
<accession>A0A402D2G4</accession>
<proteinExistence type="predicted"/>